<feature type="domain" description="NIDO" evidence="2">
    <location>
        <begin position="42"/>
        <end position="139"/>
    </location>
</feature>
<evidence type="ECO:0000313" key="3">
    <source>
        <dbReference type="EnsemblMetazoa" id="XP_030844736"/>
    </source>
</evidence>
<dbReference type="Pfam" id="PF06119">
    <property type="entry name" value="NIDO"/>
    <property type="match status" value="1"/>
</dbReference>
<dbReference type="InterPro" id="IPR051495">
    <property type="entry name" value="Epithelial_Barrier/Signaling"/>
</dbReference>
<evidence type="ECO:0000256" key="1">
    <source>
        <dbReference type="ARBA" id="ARBA00023157"/>
    </source>
</evidence>
<evidence type="ECO:0000313" key="4">
    <source>
        <dbReference type="Proteomes" id="UP000007110"/>
    </source>
</evidence>
<dbReference type="AlphaFoldDB" id="A0A7M7P1G1"/>
<dbReference type="InParanoid" id="A0A7M7P1G1"/>
<evidence type="ECO:0000259" key="2">
    <source>
        <dbReference type="Pfam" id="PF06119"/>
    </source>
</evidence>
<dbReference type="EnsemblMetazoa" id="XM_030988876">
    <property type="protein sequence ID" value="XP_030844736"/>
    <property type="gene ID" value="LOC115925246"/>
</dbReference>
<dbReference type="KEGG" id="spu:115925246"/>
<reference evidence="3" key="2">
    <citation type="submission" date="2021-01" db="UniProtKB">
        <authorList>
            <consortium name="EnsemblMetazoa"/>
        </authorList>
    </citation>
    <scope>IDENTIFICATION</scope>
</reference>
<name>A0A7M7P1G1_STRPU</name>
<dbReference type="PANTHER" id="PTHR13802">
    <property type="entry name" value="MUCIN 4-RELATED"/>
    <property type="match status" value="1"/>
</dbReference>
<dbReference type="OrthoDB" id="4405280at2759"/>
<dbReference type="Proteomes" id="UP000007110">
    <property type="component" value="Unassembled WGS sequence"/>
</dbReference>
<protein>
    <recommendedName>
        <fullName evidence="2">NIDO domain-containing protein</fullName>
    </recommendedName>
</protein>
<dbReference type="InterPro" id="IPR003886">
    <property type="entry name" value="NIDO_dom"/>
</dbReference>
<organism evidence="3 4">
    <name type="scientific">Strongylocentrotus purpuratus</name>
    <name type="common">Purple sea urchin</name>
    <dbReference type="NCBI Taxonomy" id="7668"/>
    <lineage>
        <taxon>Eukaryota</taxon>
        <taxon>Metazoa</taxon>
        <taxon>Echinodermata</taxon>
        <taxon>Eleutherozoa</taxon>
        <taxon>Echinozoa</taxon>
        <taxon>Echinoidea</taxon>
        <taxon>Euechinoidea</taxon>
        <taxon>Echinacea</taxon>
        <taxon>Camarodonta</taxon>
        <taxon>Echinidea</taxon>
        <taxon>Strongylocentrotidae</taxon>
        <taxon>Strongylocentrotus</taxon>
    </lineage>
</organism>
<sequence length="169" mass="19115">MFFKVFESSTDAGFFSALRNRLRTLEASPWGADNNDVIDTLSTAVMFTWKDFQPPGSIPGEELLTYQAIVFTNGARTGVLMFYEQGSFSWDPQSKAVPVRIGYNSRYAWVNRFQESDLNESYKPDQSIGSQSGTQVYTVNYMILNGLQSVQGIYNILIKHNTFQLGMMV</sequence>
<dbReference type="GeneID" id="115925246"/>
<dbReference type="GO" id="GO:0007160">
    <property type="term" value="P:cell-matrix adhesion"/>
    <property type="evidence" value="ECO:0007669"/>
    <property type="project" value="InterPro"/>
</dbReference>
<keyword evidence="4" id="KW-1185">Reference proteome</keyword>
<proteinExistence type="predicted"/>
<keyword evidence="1" id="KW-1015">Disulfide bond</keyword>
<dbReference type="RefSeq" id="XP_030844736.1">
    <property type="nucleotide sequence ID" value="XM_030988876.1"/>
</dbReference>
<accession>A0A7M7P1G1</accession>
<reference evidence="4" key="1">
    <citation type="submission" date="2015-02" db="EMBL/GenBank/DDBJ databases">
        <title>Genome sequencing for Strongylocentrotus purpuratus.</title>
        <authorList>
            <person name="Murali S."/>
            <person name="Liu Y."/>
            <person name="Vee V."/>
            <person name="English A."/>
            <person name="Wang M."/>
            <person name="Skinner E."/>
            <person name="Han Y."/>
            <person name="Muzny D.M."/>
            <person name="Worley K.C."/>
            <person name="Gibbs R.A."/>
        </authorList>
    </citation>
    <scope>NUCLEOTIDE SEQUENCE</scope>
</reference>
<dbReference type="PANTHER" id="PTHR13802:SF52">
    <property type="entry name" value="MUCIN-4"/>
    <property type="match status" value="1"/>
</dbReference>